<dbReference type="GO" id="GO:0016887">
    <property type="term" value="F:ATP hydrolysis activity"/>
    <property type="evidence" value="ECO:0007669"/>
    <property type="project" value="InterPro"/>
</dbReference>
<dbReference type="InterPro" id="IPR038718">
    <property type="entry name" value="SNF2-like_sf"/>
</dbReference>
<dbReference type="CDD" id="cd18793">
    <property type="entry name" value="SF2_C_SNF"/>
    <property type="match status" value="1"/>
</dbReference>
<organism evidence="12 13">
    <name type="scientific">Parathielavia hyrcaniae</name>
    <dbReference type="NCBI Taxonomy" id="113614"/>
    <lineage>
        <taxon>Eukaryota</taxon>
        <taxon>Fungi</taxon>
        <taxon>Dikarya</taxon>
        <taxon>Ascomycota</taxon>
        <taxon>Pezizomycotina</taxon>
        <taxon>Sordariomycetes</taxon>
        <taxon>Sordariomycetidae</taxon>
        <taxon>Sordariales</taxon>
        <taxon>Chaetomiaceae</taxon>
        <taxon>Parathielavia</taxon>
    </lineage>
</organism>
<proteinExistence type="inferred from homology"/>
<feature type="region of interest" description="Disordered" evidence="9">
    <location>
        <begin position="135"/>
        <end position="163"/>
    </location>
</feature>
<dbReference type="PROSITE" id="PS51192">
    <property type="entry name" value="HELICASE_ATP_BIND_1"/>
    <property type="match status" value="1"/>
</dbReference>
<dbReference type="GO" id="GO:0005524">
    <property type="term" value="F:ATP binding"/>
    <property type="evidence" value="ECO:0007669"/>
    <property type="project" value="UniProtKB-KW"/>
</dbReference>
<evidence type="ECO:0000256" key="7">
    <source>
        <dbReference type="ARBA" id="ARBA00023125"/>
    </source>
</evidence>
<feature type="region of interest" description="Disordered" evidence="9">
    <location>
        <begin position="186"/>
        <end position="209"/>
    </location>
</feature>
<feature type="region of interest" description="Disordered" evidence="9">
    <location>
        <begin position="1734"/>
        <end position="1800"/>
    </location>
</feature>
<reference evidence="12" key="1">
    <citation type="journal article" date="2023" name="Mol. Phylogenet. Evol.">
        <title>Genome-scale phylogeny and comparative genomics of the fungal order Sordariales.</title>
        <authorList>
            <person name="Hensen N."/>
            <person name="Bonometti L."/>
            <person name="Westerberg I."/>
            <person name="Brannstrom I.O."/>
            <person name="Guillou S."/>
            <person name="Cros-Aarteil S."/>
            <person name="Calhoun S."/>
            <person name="Haridas S."/>
            <person name="Kuo A."/>
            <person name="Mondo S."/>
            <person name="Pangilinan J."/>
            <person name="Riley R."/>
            <person name="LaButti K."/>
            <person name="Andreopoulos B."/>
            <person name="Lipzen A."/>
            <person name="Chen C."/>
            <person name="Yan M."/>
            <person name="Daum C."/>
            <person name="Ng V."/>
            <person name="Clum A."/>
            <person name="Steindorff A."/>
            <person name="Ohm R.A."/>
            <person name="Martin F."/>
            <person name="Silar P."/>
            <person name="Natvig D.O."/>
            <person name="Lalanne C."/>
            <person name="Gautier V."/>
            <person name="Ament-Velasquez S.L."/>
            <person name="Kruys A."/>
            <person name="Hutchinson M.I."/>
            <person name="Powell A.J."/>
            <person name="Barry K."/>
            <person name="Miller A.N."/>
            <person name="Grigoriev I.V."/>
            <person name="Debuchy R."/>
            <person name="Gladieux P."/>
            <person name="Hiltunen Thoren M."/>
            <person name="Johannesson H."/>
        </authorList>
    </citation>
    <scope>NUCLEOTIDE SEQUENCE</scope>
    <source>
        <strain evidence="12">CBS 757.83</strain>
    </source>
</reference>
<feature type="compositionally biased region" description="Basic and acidic residues" evidence="9">
    <location>
        <begin position="779"/>
        <end position="792"/>
    </location>
</feature>
<keyword evidence="8" id="KW-0539">Nucleus</keyword>
<feature type="domain" description="Helicase C-terminal" evidence="11">
    <location>
        <begin position="1268"/>
        <end position="1418"/>
    </location>
</feature>
<keyword evidence="3" id="KW-0547">Nucleotide-binding</keyword>
<sequence>MEGDDQSDPFLWDEDRVVQELCTSTQFWKAPHAKRLPEPAALEARLRDCGVDGESLLTYGDEFGFDQLWGHLAVKKLPHQLSLKDAISQFQRRSPKYREWKAQQLVSSQLWNEEDDGSAVKSKFQNLAGLEHVGRLGQGPAAGRPSPGANDAEASAALPDLPNSCPGVLSPAQSLSVDRDLPSLAGASKTLIPDQEVGEGPPSKKRRIAPTILSAEPTGNDAISIIPTEGDIPFKGTVESFLRANDCSGFLGFVPLRLDELTNPGAIGQADSSERDFTWTQRRVPPGRRIQASAAIKRFLRSSRVESLHDSEPETEEDPADPIISCCGESDGESVDSLTWQEFMEEEEERAAMEASKDAAKNRMLSKEDLARIIDSAVQDLEAQWVAEKKPRYDLKAWKIWQDARRNPSRLSLISSATRTWQHMQSRIPILSRSIMAEPWSVDDNVHQKASGFLEATVFEKKYQSWLIDVLQSPKQPPKPSRLPRRTPRQTKPTMLEDGEEILTSEDDMDDFIEYDEAAPQLVFDEMDIDSEPASERAPALASTGHDDSAMQVDSAMHGNGDDASLPPGEVAPAAEQTESEARLTQLTPRKIKAEKALVPVTPLQSTCRAPEVIEIESSPSPHKQLSHVPSLNDLESLEEIGEIGVDYWEKAVDAERLVVAVLCEWSRGKRVRLYDAIKNRGHGELWTDYMEPTLQDPASVTVDKVAFLICRLFDVFVSKTAKRANNQMLRTNTCNRMKRESGRFDSFCALLRRVIPLFLKIPQTPTRIVLKTPTKDSSAARETTDISDPAHEASASEASSSDSAPTPSTKKRRRRKRRDENAAKIRINTKKITEEHARRADELRIKIREQGSVNSKQSRLIVNETKESDDQALIYINDHIGNKIKDHQIEGVRFMWNQVVVDASVRQGCLLAHTMGLGKTMQVITLLVVIAESSASPDESVRSQIPESLRESKTLILCPSSLVDNWLDELQMWAPGGVLGPIRRLESAMPVLERTQAIRDWASSGGVLVSGYNLFTNIVSADKEIAKLLMETPNLVIGDEAHYIKNPESQRHQATANFRTMSRIAMTGSPLTNNVMDYYSMINWVAPNYLADIAEFRQRFSNPIKEGLYADSNPSEKRRARKLLHVLKATVDPKVHRRDIDVLYSELPKKKEFILVLPLTKHQMRVYQGYIDFVNREQPAGNARAWGLVAKLRLVLAHPFIFKTYAEQQKEKAKQGGYKSQRPIPTDAQRSEEPDDVEMPQDVIHDLLATVAIREIERYDLSNKIILLLKILEECRKARDKVLIFSQSMLTLDYIENLCKRQRYVYQRLDGSTRMSTRQDSVKRFNSDAESEVYLISTTAGGLGLNIYGANRVVIFDFKYTPADEKQAIGRAYRLGQTKPVYVYWLVVGGTFEDTIHNQAVFKTQLASRVVDKKNPDPWSKRNPEYFAPPRFIDQEDLSGAKGQDRVLDALLESEEIRQRMRKITSTETFEKEETFELTAEDQKEVDEDVQLELLRSQNPEEFRRRERERAFPPRATFAMPPPPPPAPGVTIPAATQPSPTQGHAAVAQASPAAIQSPNNNTIPGLSLVPGLSPEAPQPIFATGSHFKAAQTPSPSALLNTSPILGSPGTSSATDDKGFELEYPGLVTVHRKLDRHVRHHPAELIKQVEKVLDRNKVEHLPRLDKLQNLKKISRNPRFAEAMLAGYLDPEQLATLTRTETEKILATLNGMAADEFKHHVWTAKADLNVCTTGTKALPGPDPKTRAEGTSTAAGARAVKERPVLRFIESGPEPEDVAAPPQHPQSGAKPGDSADLPHLID</sequence>
<evidence type="ECO:0000256" key="9">
    <source>
        <dbReference type="SAM" id="MobiDB-lite"/>
    </source>
</evidence>
<keyword evidence="4" id="KW-0378">Hydrolase</keyword>
<feature type="region of interest" description="Disordered" evidence="9">
    <location>
        <begin position="532"/>
        <end position="576"/>
    </location>
</feature>
<keyword evidence="5" id="KW-0347">Helicase</keyword>
<protein>
    <submittedName>
        <fullName evidence="12">Uncharacterized protein</fullName>
    </submittedName>
</protein>
<dbReference type="Pfam" id="PF24580">
    <property type="entry name" value="DUF7607"/>
    <property type="match status" value="1"/>
</dbReference>
<dbReference type="PANTHER" id="PTHR45797:SF1">
    <property type="entry name" value="HELICASE ARIP4"/>
    <property type="match status" value="1"/>
</dbReference>
<dbReference type="SMART" id="SM00487">
    <property type="entry name" value="DEXDc"/>
    <property type="match status" value="1"/>
</dbReference>
<dbReference type="SUPFAM" id="SSF52540">
    <property type="entry name" value="P-loop containing nucleoside triphosphate hydrolases"/>
    <property type="match status" value="2"/>
</dbReference>
<dbReference type="EMBL" id="MU863624">
    <property type="protein sequence ID" value="KAK4106561.1"/>
    <property type="molecule type" value="Genomic_DNA"/>
</dbReference>
<feature type="region of interest" description="Disordered" evidence="9">
    <location>
        <begin position="306"/>
        <end position="325"/>
    </location>
</feature>
<feature type="compositionally biased region" description="Acidic residues" evidence="9">
    <location>
        <begin position="497"/>
        <end position="510"/>
    </location>
</feature>
<feature type="region of interest" description="Disordered" evidence="9">
    <location>
        <begin position="771"/>
        <end position="826"/>
    </location>
</feature>
<evidence type="ECO:0000256" key="2">
    <source>
        <dbReference type="ARBA" id="ARBA00007025"/>
    </source>
</evidence>
<evidence type="ECO:0000256" key="6">
    <source>
        <dbReference type="ARBA" id="ARBA00022840"/>
    </source>
</evidence>
<evidence type="ECO:0000259" key="10">
    <source>
        <dbReference type="PROSITE" id="PS51192"/>
    </source>
</evidence>
<name>A0AAN6QFP3_9PEZI</name>
<feature type="region of interest" description="Disordered" evidence="9">
    <location>
        <begin position="472"/>
        <end position="510"/>
    </location>
</feature>
<dbReference type="GO" id="GO:0005634">
    <property type="term" value="C:nucleus"/>
    <property type="evidence" value="ECO:0007669"/>
    <property type="project" value="UniProtKB-SubCell"/>
</dbReference>
<evidence type="ECO:0000256" key="1">
    <source>
        <dbReference type="ARBA" id="ARBA00004123"/>
    </source>
</evidence>
<dbReference type="InterPro" id="IPR056026">
    <property type="entry name" value="DUF7607"/>
</dbReference>
<evidence type="ECO:0000259" key="11">
    <source>
        <dbReference type="PROSITE" id="PS51194"/>
    </source>
</evidence>
<dbReference type="SMART" id="SM00490">
    <property type="entry name" value="HELICc"/>
    <property type="match status" value="1"/>
</dbReference>
<keyword evidence="13" id="KW-1185">Reference proteome</keyword>
<dbReference type="Pfam" id="PF00176">
    <property type="entry name" value="SNF2-rel_dom"/>
    <property type="match status" value="1"/>
</dbReference>
<dbReference type="Proteomes" id="UP001305647">
    <property type="component" value="Unassembled WGS sequence"/>
</dbReference>
<evidence type="ECO:0000256" key="4">
    <source>
        <dbReference type="ARBA" id="ARBA00022801"/>
    </source>
</evidence>
<keyword evidence="7" id="KW-0238">DNA-binding</keyword>
<reference evidence="12" key="2">
    <citation type="submission" date="2023-05" db="EMBL/GenBank/DDBJ databases">
        <authorList>
            <consortium name="Lawrence Berkeley National Laboratory"/>
            <person name="Steindorff A."/>
            <person name="Hensen N."/>
            <person name="Bonometti L."/>
            <person name="Westerberg I."/>
            <person name="Brannstrom I.O."/>
            <person name="Guillou S."/>
            <person name="Cros-Aarteil S."/>
            <person name="Calhoun S."/>
            <person name="Haridas S."/>
            <person name="Kuo A."/>
            <person name="Mondo S."/>
            <person name="Pangilinan J."/>
            <person name="Riley R."/>
            <person name="Labutti K."/>
            <person name="Andreopoulos B."/>
            <person name="Lipzen A."/>
            <person name="Chen C."/>
            <person name="Yanf M."/>
            <person name="Daum C."/>
            <person name="Ng V."/>
            <person name="Clum A."/>
            <person name="Ohm R."/>
            <person name="Martin F."/>
            <person name="Silar P."/>
            <person name="Natvig D."/>
            <person name="Lalanne C."/>
            <person name="Gautier V."/>
            <person name="Ament-Velasquez S.L."/>
            <person name="Kruys A."/>
            <person name="Hutchinson M.I."/>
            <person name="Powell A.J."/>
            <person name="Barry K."/>
            <person name="Miller A.N."/>
            <person name="Grigoriev I.V."/>
            <person name="Debuchy R."/>
            <person name="Gladieux P."/>
            <person name="Thoren M.H."/>
            <person name="Johannesson H."/>
        </authorList>
    </citation>
    <scope>NUCLEOTIDE SEQUENCE</scope>
    <source>
        <strain evidence="12">CBS 757.83</strain>
    </source>
</reference>
<dbReference type="InterPro" id="IPR014001">
    <property type="entry name" value="Helicase_ATP-bd"/>
</dbReference>
<comment type="similarity">
    <text evidence="2">Belongs to the SNF2/RAD54 helicase family.</text>
</comment>
<dbReference type="InterPro" id="IPR044574">
    <property type="entry name" value="ARIP4-like"/>
</dbReference>
<dbReference type="InterPro" id="IPR049730">
    <property type="entry name" value="SNF2/RAD54-like_C"/>
</dbReference>
<comment type="subcellular location">
    <subcellularLocation>
        <location evidence="1">Nucleus</location>
    </subcellularLocation>
</comment>
<evidence type="ECO:0000256" key="3">
    <source>
        <dbReference type="ARBA" id="ARBA00022741"/>
    </source>
</evidence>
<dbReference type="InterPro" id="IPR001650">
    <property type="entry name" value="Helicase_C-like"/>
</dbReference>
<dbReference type="Pfam" id="PF00271">
    <property type="entry name" value="Helicase_C"/>
    <property type="match status" value="1"/>
</dbReference>
<evidence type="ECO:0000313" key="13">
    <source>
        <dbReference type="Proteomes" id="UP001305647"/>
    </source>
</evidence>
<dbReference type="InterPro" id="IPR027417">
    <property type="entry name" value="P-loop_NTPase"/>
</dbReference>
<feature type="domain" description="Helicase ATP-binding" evidence="10">
    <location>
        <begin position="901"/>
        <end position="1089"/>
    </location>
</feature>
<dbReference type="Gene3D" id="3.40.50.300">
    <property type="entry name" value="P-loop containing nucleotide triphosphate hydrolases"/>
    <property type="match status" value="1"/>
</dbReference>
<feature type="compositionally biased region" description="Low complexity" evidence="9">
    <location>
        <begin position="793"/>
        <end position="809"/>
    </location>
</feature>
<evidence type="ECO:0000313" key="12">
    <source>
        <dbReference type="EMBL" id="KAK4106561.1"/>
    </source>
</evidence>
<dbReference type="PANTHER" id="PTHR45797">
    <property type="entry name" value="RAD54-LIKE"/>
    <property type="match status" value="1"/>
</dbReference>
<feature type="region of interest" description="Disordered" evidence="9">
    <location>
        <begin position="1213"/>
        <end position="1237"/>
    </location>
</feature>
<dbReference type="Gene3D" id="3.40.50.10810">
    <property type="entry name" value="Tandem AAA-ATPase domain"/>
    <property type="match status" value="1"/>
</dbReference>
<gene>
    <name evidence="12" type="ORF">N658DRAFT_563373</name>
</gene>
<accession>A0AAN6QFP3</accession>
<dbReference type="GO" id="GO:0004386">
    <property type="term" value="F:helicase activity"/>
    <property type="evidence" value="ECO:0007669"/>
    <property type="project" value="UniProtKB-KW"/>
</dbReference>
<dbReference type="InterPro" id="IPR000330">
    <property type="entry name" value="SNF2_N"/>
</dbReference>
<comment type="caution">
    <text evidence="12">The sequence shown here is derived from an EMBL/GenBank/DDBJ whole genome shotgun (WGS) entry which is preliminary data.</text>
</comment>
<evidence type="ECO:0000256" key="5">
    <source>
        <dbReference type="ARBA" id="ARBA00022806"/>
    </source>
</evidence>
<dbReference type="PROSITE" id="PS51194">
    <property type="entry name" value="HELICASE_CTER"/>
    <property type="match status" value="1"/>
</dbReference>
<dbReference type="GO" id="GO:0003677">
    <property type="term" value="F:DNA binding"/>
    <property type="evidence" value="ECO:0007669"/>
    <property type="project" value="UniProtKB-KW"/>
</dbReference>
<evidence type="ECO:0000256" key="8">
    <source>
        <dbReference type="ARBA" id="ARBA00023242"/>
    </source>
</evidence>
<keyword evidence="6" id="KW-0067">ATP-binding</keyword>